<evidence type="ECO:0000313" key="2">
    <source>
        <dbReference type="Proteomes" id="UP000307956"/>
    </source>
</evidence>
<accession>A0A4S4AW93</accession>
<dbReference type="InterPro" id="IPR013321">
    <property type="entry name" value="Arc_rbn_hlx_hlx"/>
</dbReference>
<gene>
    <name evidence="1" type="ORF">E6O51_02780</name>
</gene>
<proteinExistence type="predicted"/>
<name>A0A4S4AW93_9RHOO</name>
<keyword evidence="2" id="KW-1185">Reference proteome</keyword>
<dbReference type="SUPFAM" id="SSF47598">
    <property type="entry name" value="Ribbon-helix-helix"/>
    <property type="match status" value="1"/>
</dbReference>
<evidence type="ECO:0000313" key="1">
    <source>
        <dbReference type="EMBL" id="THF64261.1"/>
    </source>
</evidence>
<comment type="caution">
    <text evidence="1">The sequence shown here is derived from an EMBL/GenBank/DDBJ whole genome shotgun (WGS) entry which is preliminary data.</text>
</comment>
<dbReference type="GO" id="GO:0006355">
    <property type="term" value="P:regulation of DNA-templated transcription"/>
    <property type="evidence" value="ECO:0007669"/>
    <property type="project" value="InterPro"/>
</dbReference>
<dbReference type="RefSeq" id="WP_136383450.1">
    <property type="nucleotide sequence ID" value="NZ_SSOD01000002.1"/>
</dbReference>
<sequence length="62" mass="7025">MSTRNEDKYILRFEQPGHRDRLKELAAREKRSLNKQILVLIDAGEAAMYPAHGGTTNANKEA</sequence>
<organism evidence="1 2">
    <name type="scientific">Pseudothauera rhizosphaerae</name>
    <dbReference type="NCBI Taxonomy" id="2565932"/>
    <lineage>
        <taxon>Bacteria</taxon>
        <taxon>Pseudomonadati</taxon>
        <taxon>Pseudomonadota</taxon>
        <taxon>Betaproteobacteria</taxon>
        <taxon>Rhodocyclales</taxon>
        <taxon>Zoogloeaceae</taxon>
        <taxon>Pseudothauera</taxon>
    </lineage>
</organism>
<protein>
    <recommendedName>
        <fullName evidence="3">Arc-like DNA binding domain-containing protein</fullName>
    </recommendedName>
</protein>
<dbReference type="Gene3D" id="1.10.1220.10">
    <property type="entry name" value="Met repressor-like"/>
    <property type="match status" value="1"/>
</dbReference>
<dbReference type="AlphaFoldDB" id="A0A4S4AW93"/>
<dbReference type="Proteomes" id="UP000307956">
    <property type="component" value="Unassembled WGS sequence"/>
</dbReference>
<reference evidence="1 2" key="1">
    <citation type="submission" date="2019-04" db="EMBL/GenBank/DDBJ databases">
        <title>Azoarcus rhizosphaerae sp. nov. isolated from rhizosphere of Ficus religiosa.</title>
        <authorList>
            <person name="Lin S.-Y."/>
            <person name="Hameed A."/>
            <person name="Hsu Y.-H."/>
            <person name="Young C.-C."/>
        </authorList>
    </citation>
    <scope>NUCLEOTIDE SEQUENCE [LARGE SCALE GENOMIC DNA]</scope>
    <source>
        <strain evidence="1 2">CC-YHH848</strain>
    </source>
</reference>
<dbReference type="InterPro" id="IPR010985">
    <property type="entry name" value="Ribbon_hlx_hlx"/>
</dbReference>
<dbReference type="EMBL" id="SSOD01000002">
    <property type="protein sequence ID" value="THF64261.1"/>
    <property type="molecule type" value="Genomic_DNA"/>
</dbReference>
<evidence type="ECO:0008006" key="3">
    <source>
        <dbReference type="Google" id="ProtNLM"/>
    </source>
</evidence>